<sequence length="178" mass="19400">MVLRTAQRVRLFFAAAPSPVGTLRGGLPTVPLLSLPTNYPSVRPGVTQTPQRNAWIWMRDAPEQHHRYQRAAAPIPGLLGKILPIQTCWTVIMALYQLISFQLSPYYSSQGQWPVTTLCRQSPAEQGPSLPPGFPAVGPRIHPAPNLQGTTALSTRPTGTRQGPARSIPHPDKVLGMS</sequence>
<feature type="compositionally biased region" description="Basic and acidic residues" evidence="1">
    <location>
        <begin position="169"/>
        <end position="178"/>
    </location>
</feature>
<name>R0K016_ANAPL</name>
<keyword evidence="3" id="KW-1185">Reference proteome</keyword>
<evidence type="ECO:0000313" key="3">
    <source>
        <dbReference type="Proteomes" id="UP000296049"/>
    </source>
</evidence>
<reference evidence="3" key="1">
    <citation type="journal article" date="2013" name="Nat. Genet.">
        <title>The duck genome and transcriptome provide insight into an avian influenza virus reservoir species.</title>
        <authorList>
            <person name="Huang Y."/>
            <person name="Li Y."/>
            <person name="Burt D.W."/>
            <person name="Chen H."/>
            <person name="Zhang Y."/>
            <person name="Qian W."/>
            <person name="Kim H."/>
            <person name="Gan S."/>
            <person name="Zhao Y."/>
            <person name="Li J."/>
            <person name="Yi K."/>
            <person name="Feng H."/>
            <person name="Zhu P."/>
            <person name="Li B."/>
            <person name="Liu Q."/>
            <person name="Fairley S."/>
            <person name="Magor K.E."/>
            <person name="Du Z."/>
            <person name="Hu X."/>
            <person name="Goodman L."/>
            <person name="Tafer H."/>
            <person name="Vignal A."/>
            <person name="Lee T."/>
            <person name="Kim K.W."/>
            <person name="Sheng Z."/>
            <person name="An Y."/>
            <person name="Searle S."/>
            <person name="Herrero J."/>
            <person name="Groenen M.A."/>
            <person name="Crooijmans R.P."/>
            <person name="Faraut T."/>
            <person name="Cai Q."/>
            <person name="Webster R.G."/>
            <person name="Aldridge J.R."/>
            <person name="Warren W.C."/>
            <person name="Bartschat S."/>
            <person name="Kehr S."/>
            <person name="Marz M."/>
            <person name="Stadler P.F."/>
            <person name="Smith J."/>
            <person name="Kraus R.H."/>
            <person name="Zhao Y."/>
            <person name="Ren L."/>
            <person name="Fei J."/>
            <person name="Morisson M."/>
            <person name="Kaiser P."/>
            <person name="Griffin D.K."/>
            <person name="Rao M."/>
            <person name="Pitel F."/>
            <person name="Wang J."/>
            <person name="Li N."/>
        </authorList>
    </citation>
    <scope>NUCLEOTIDE SEQUENCE [LARGE SCALE GENOMIC DNA]</scope>
</reference>
<accession>R0K016</accession>
<dbReference type="EMBL" id="KB742915">
    <property type="protein sequence ID" value="EOB02907.1"/>
    <property type="molecule type" value="Genomic_DNA"/>
</dbReference>
<proteinExistence type="predicted"/>
<feature type="compositionally biased region" description="Polar residues" evidence="1">
    <location>
        <begin position="147"/>
        <end position="161"/>
    </location>
</feature>
<dbReference type="Proteomes" id="UP000296049">
    <property type="component" value="Unassembled WGS sequence"/>
</dbReference>
<evidence type="ECO:0000313" key="2">
    <source>
        <dbReference type="EMBL" id="EOB02907.1"/>
    </source>
</evidence>
<feature type="region of interest" description="Disordered" evidence="1">
    <location>
        <begin position="121"/>
        <end position="178"/>
    </location>
</feature>
<dbReference type="AlphaFoldDB" id="R0K016"/>
<gene>
    <name evidence="2" type="ORF">Anapl_16645</name>
</gene>
<evidence type="ECO:0000256" key="1">
    <source>
        <dbReference type="SAM" id="MobiDB-lite"/>
    </source>
</evidence>
<protein>
    <submittedName>
        <fullName evidence="2">Uncharacterized protein</fullName>
    </submittedName>
</protein>
<organism evidence="2 3">
    <name type="scientific">Anas platyrhynchos</name>
    <name type="common">Mallard</name>
    <name type="synonym">Anas boschas</name>
    <dbReference type="NCBI Taxonomy" id="8839"/>
    <lineage>
        <taxon>Eukaryota</taxon>
        <taxon>Metazoa</taxon>
        <taxon>Chordata</taxon>
        <taxon>Craniata</taxon>
        <taxon>Vertebrata</taxon>
        <taxon>Euteleostomi</taxon>
        <taxon>Archelosauria</taxon>
        <taxon>Archosauria</taxon>
        <taxon>Dinosauria</taxon>
        <taxon>Saurischia</taxon>
        <taxon>Theropoda</taxon>
        <taxon>Coelurosauria</taxon>
        <taxon>Aves</taxon>
        <taxon>Neognathae</taxon>
        <taxon>Galloanserae</taxon>
        <taxon>Anseriformes</taxon>
        <taxon>Anatidae</taxon>
        <taxon>Anatinae</taxon>
        <taxon>Anas</taxon>
    </lineage>
</organism>